<dbReference type="PANTHER" id="PTHR37305:SF1">
    <property type="entry name" value="MEMBRANE PROTEIN"/>
    <property type="match status" value="1"/>
</dbReference>
<gene>
    <name evidence="2" type="ordered locus">Clocl_3319</name>
</gene>
<name>G8LWV8_ACECE</name>
<feature type="transmembrane region" description="Helical" evidence="1">
    <location>
        <begin position="103"/>
        <end position="132"/>
    </location>
</feature>
<protein>
    <recommendedName>
        <fullName evidence="4">ABC-2 type transport system permease protein</fullName>
    </recommendedName>
</protein>
<dbReference type="STRING" id="720554.Clocl_3319"/>
<dbReference type="RefSeq" id="WP_014256351.1">
    <property type="nucleotide sequence ID" value="NC_016627.1"/>
</dbReference>
<keyword evidence="3" id="KW-1185">Reference proteome</keyword>
<sequence>MGGYKATIINELEKMYKKKKMIVILIISIAVILIGKLISFGMSTVGVGVFKESTIFPISVLSVLSITLLPLFTTLVAIDLFAGEFSHNTMKITLTRPVSRFKIFSAKVTVIAIFVLINLLSVMFLSTVAGLICNFSSISFIGIIRIVISYIVTLLPIMVFALVVVFFSNIFKSGTAVFFLSVMLYLISFIMGKILSPYSSLFITSMLDWYIHWVSGVTLIPKITREFLIMLGYGIMFFTAGYYLFDKRDL</sequence>
<feature type="transmembrane region" description="Helical" evidence="1">
    <location>
        <begin position="174"/>
        <end position="195"/>
    </location>
</feature>
<dbReference type="HOGENOM" id="CLU_097912_0_0_9"/>
<organism evidence="2 3">
    <name type="scientific">Acetivibrio clariflavus (strain DSM 19732 / NBRC 101661 / EBR45)</name>
    <name type="common">Clostridium clariflavum</name>
    <dbReference type="NCBI Taxonomy" id="720554"/>
    <lineage>
        <taxon>Bacteria</taxon>
        <taxon>Bacillati</taxon>
        <taxon>Bacillota</taxon>
        <taxon>Clostridia</taxon>
        <taxon>Eubacteriales</taxon>
        <taxon>Oscillospiraceae</taxon>
        <taxon>Acetivibrio</taxon>
    </lineage>
</organism>
<dbReference type="EMBL" id="CP003065">
    <property type="protein sequence ID" value="AEV69819.1"/>
    <property type="molecule type" value="Genomic_DNA"/>
</dbReference>
<proteinExistence type="predicted"/>
<feature type="transmembrane region" description="Helical" evidence="1">
    <location>
        <begin position="227"/>
        <end position="245"/>
    </location>
</feature>
<reference evidence="3" key="1">
    <citation type="submission" date="2011-12" db="EMBL/GenBank/DDBJ databases">
        <title>Complete sequence of Clostridium clariflavum DSM 19732.</title>
        <authorList>
            <consortium name="US DOE Joint Genome Institute"/>
            <person name="Lucas S."/>
            <person name="Han J."/>
            <person name="Lapidus A."/>
            <person name="Cheng J.-F."/>
            <person name="Goodwin L."/>
            <person name="Pitluck S."/>
            <person name="Peters L."/>
            <person name="Teshima H."/>
            <person name="Detter J.C."/>
            <person name="Han C."/>
            <person name="Tapia R."/>
            <person name="Land M."/>
            <person name="Hauser L."/>
            <person name="Kyrpides N."/>
            <person name="Ivanova N."/>
            <person name="Pagani I."/>
            <person name="Kitzmiller T."/>
            <person name="Lynd L."/>
            <person name="Izquierdo J."/>
            <person name="Woyke T."/>
        </authorList>
    </citation>
    <scope>NUCLEOTIDE SEQUENCE [LARGE SCALE GENOMIC DNA]</scope>
    <source>
        <strain evidence="3">DSM 19732 / NBRC 101661 / EBR45</strain>
    </source>
</reference>
<dbReference type="Proteomes" id="UP000005435">
    <property type="component" value="Chromosome"/>
</dbReference>
<keyword evidence="1" id="KW-0812">Transmembrane</keyword>
<dbReference type="KEGG" id="ccl:Clocl_3319"/>
<dbReference type="AlphaFoldDB" id="G8LWV8"/>
<dbReference type="eggNOG" id="COG1277">
    <property type="taxonomic scope" value="Bacteria"/>
</dbReference>
<keyword evidence="1" id="KW-0472">Membrane</keyword>
<accession>G8LWV8</accession>
<evidence type="ECO:0008006" key="4">
    <source>
        <dbReference type="Google" id="ProtNLM"/>
    </source>
</evidence>
<evidence type="ECO:0000313" key="2">
    <source>
        <dbReference type="EMBL" id="AEV69819.1"/>
    </source>
</evidence>
<reference evidence="2 3" key="2">
    <citation type="journal article" date="2012" name="Stand. Genomic Sci.">
        <title>Complete Genome Sequence of Clostridium clariflavum DSM 19732.</title>
        <authorList>
            <person name="Izquierdo J.A."/>
            <person name="Goodwin L."/>
            <person name="Davenport K.W."/>
            <person name="Teshima H."/>
            <person name="Bruce D."/>
            <person name="Detter C."/>
            <person name="Tapia R."/>
            <person name="Han S."/>
            <person name="Land M."/>
            <person name="Hauser L."/>
            <person name="Jeffries C.D."/>
            <person name="Han J."/>
            <person name="Pitluck S."/>
            <person name="Nolan M."/>
            <person name="Chen A."/>
            <person name="Huntemann M."/>
            <person name="Mavromatis K."/>
            <person name="Mikhailova N."/>
            <person name="Liolios K."/>
            <person name="Woyke T."/>
            <person name="Lynd L.R."/>
        </authorList>
    </citation>
    <scope>NUCLEOTIDE SEQUENCE [LARGE SCALE GENOMIC DNA]</scope>
    <source>
        <strain evidence="3">DSM 19732 / NBRC 101661 / EBR45</strain>
    </source>
</reference>
<feature type="transmembrane region" description="Helical" evidence="1">
    <location>
        <begin position="54"/>
        <end position="82"/>
    </location>
</feature>
<dbReference type="Pfam" id="PF12730">
    <property type="entry name" value="ABC2_membrane_4"/>
    <property type="match status" value="1"/>
</dbReference>
<dbReference type="OrthoDB" id="1711106at2"/>
<evidence type="ECO:0000313" key="3">
    <source>
        <dbReference type="Proteomes" id="UP000005435"/>
    </source>
</evidence>
<keyword evidence="1" id="KW-1133">Transmembrane helix</keyword>
<dbReference type="PANTHER" id="PTHR37305">
    <property type="entry name" value="INTEGRAL MEMBRANE PROTEIN-RELATED"/>
    <property type="match status" value="1"/>
</dbReference>
<evidence type="ECO:0000256" key="1">
    <source>
        <dbReference type="SAM" id="Phobius"/>
    </source>
</evidence>
<feature type="transmembrane region" description="Helical" evidence="1">
    <location>
        <begin position="138"/>
        <end position="167"/>
    </location>
</feature>
<feature type="transmembrane region" description="Helical" evidence="1">
    <location>
        <begin position="21"/>
        <end position="42"/>
    </location>
</feature>